<dbReference type="CDD" id="cd00063">
    <property type="entry name" value="FN3"/>
    <property type="match status" value="1"/>
</dbReference>
<keyword evidence="4" id="KW-0675">Receptor</keyword>
<dbReference type="InterPro" id="IPR003961">
    <property type="entry name" value="FN3_dom"/>
</dbReference>
<dbReference type="InterPro" id="IPR036116">
    <property type="entry name" value="FN3_sf"/>
</dbReference>
<proteinExistence type="inferred from homology"/>
<evidence type="ECO:0000259" key="8">
    <source>
        <dbReference type="PROSITE" id="PS50853"/>
    </source>
</evidence>
<keyword evidence="6" id="KW-0812">Transmembrane</keyword>
<dbReference type="InterPro" id="IPR013783">
    <property type="entry name" value="Ig-like_fold"/>
</dbReference>
<protein>
    <submittedName>
        <fullName evidence="9">I10R1 protein</fullName>
    </submittedName>
</protein>
<feature type="non-terminal residue" evidence="9">
    <location>
        <position position="575"/>
    </location>
</feature>
<keyword evidence="6" id="KW-0472">Membrane</keyword>
<dbReference type="InterPro" id="IPR050650">
    <property type="entry name" value="Type-II_Cytokine-TF_Rcpt"/>
</dbReference>
<evidence type="ECO:0000256" key="3">
    <source>
        <dbReference type="ARBA" id="ARBA00023157"/>
    </source>
</evidence>
<evidence type="ECO:0000256" key="2">
    <source>
        <dbReference type="ARBA" id="ARBA00022729"/>
    </source>
</evidence>
<comment type="caution">
    <text evidence="9">The sequence shown here is derived from an EMBL/GenBank/DDBJ whole genome shotgun (WGS) entry which is preliminary data.</text>
</comment>
<accession>A0A7L2XHN3</accession>
<dbReference type="FunFam" id="2.60.40.10:FF:000348">
    <property type="entry name" value="Interleukin 20 receptor subunit alpha"/>
    <property type="match status" value="1"/>
</dbReference>
<feature type="signal peptide" evidence="7">
    <location>
        <begin position="1"/>
        <end position="16"/>
    </location>
</feature>
<dbReference type="PANTHER" id="PTHR20859">
    <property type="entry name" value="INTERFERON/INTERLEUKIN RECEPTOR"/>
    <property type="match status" value="1"/>
</dbReference>
<evidence type="ECO:0000313" key="9">
    <source>
        <dbReference type="EMBL" id="NXS82346.1"/>
    </source>
</evidence>
<dbReference type="GO" id="GO:0004896">
    <property type="term" value="F:cytokine receptor activity"/>
    <property type="evidence" value="ECO:0007669"/>
    <property type="project" value="TreeGrafter"/>
</dbReference>
<dbReference type="Proteomes" id="UP000545329">
    <property type="component" value="Unassembled WGS sequence"/>
</dbReference>
<feature type="domain" description="Fibronectin type-III" evidence="8">
    <location>
        <begin position="21"/>
        <end position="116"/>
    </location>
</feature>
<evidence type="ECO:0000256" key="4">
    <source>
        <dbReference type="ARBA" id="ARBA00023170"/>
    </source>
</evidence>
<evidence type="ECO:0000256" key="5">
    <source>
        <dbReference type="SAM" id="MobiDB-lite"/>
    </source>
</evidence>
<dbReference type="PROSITE" id="PS50853">
    <property type="entry name" value="FN3"/>
    <property type="match status" value="1"/>
</dbReference>
<feature type="transmembrane region" description="Helical" evidence="6">
    <location>
        <begin position="226"/>
        <end position="249"/>
    </location>
</feature>
<dbReference type="Pfam" id="PF01108">
    <property type="entry name" value="Tissue_fac"/>
    <property type="match status" value="1"/>
</dbReference>
<name>A0A7L2XHN3_9PASS</name>
<dbReference type="Pfam" id="PF09294">
    <property type="entry name" value="Interfer-bind"/>
    <property type="match status" value="1"/>
</dbReference>
<dbReference type="GO" id="GO:0005886">
    <property type="term" value="C:plasma membrane"/>
    <property type="evidence" value="ECO:0007669"/>
    <property type="project" value="TreeGrafter"/>
</dbReference>
<dbReference type="EMBL" id="VZTN01015266">
    <property type="protein sequence ID" value="NXS82346.1"/>
    <property type="molecule type" value="Genomic_DNA"/>
</dbReference>
<keyword evidence="3" id="KW-1015">Disulfide bond</keyword>
<feature type="region of interest" description="Disordered" evidence="5">
    <location>
        <begin position="383"/>
        <end position="410"/>
    </location>
</feature>
<dbReference type="PANTHER" id="PTHR20859:SF90">
    <property type="entry name" value="INTERLEUKIN-10 RECEPTOR SUBUNIT ALPHA"/>
    <property type="match status" value="1"/>
</dbReference>
<dbReference type="InterPro" id="IPR015373">
    <property type="entry name" value="Interferon/interleukin_rcp_dom"/>
</dbReference>
<dbReference type="SUPFAM" id="SSF49265">
    <property type="entry name" value="Fibronectin type III"/>
    <property type="match status" value="2"/>
</dbReference>
<comment type="similarity">
    <text evidence="1">Belongs to the type II cytokine receptor family.</text>
</comment>
<evidence type="ECO:0000256" key="1">
    <source>
        <dbReference type="ARBA" id="ARBA00005399"/>
    </source>
</evidence>
<keyword evidence="2 7" id="KW-0732">Signal</keyword>
<keyword evidence="6" id="KW-1133">Transmembrane helix</keyword>
<feature type="non-terminal residue" evidence="9">
    <location>
        <position position="1"/>
    </location>
</feature>
<dbReference type="Gene3D" id="2.60.40.10">
    <property type="entry name" value="Immunoglobulins"/>
    <property type="match status" value="2"/>
</dbReference>
<evidence type="ECO:0000256" key="7">
    <source>
        <dbReference type="SAM" id="SignalP"/>
    </source>
</evidence>
<dbReference type="OrthoDB" id="9886749at2759"/>
<feature type="chain" id="PRO_5029537948" evidence="7">
    <location>
        <begin position="17"/>
        <end position="575"/>
    </location>
</feature>
<sequence>ALALCLALLLACPTHGEGLASPRHVRFAAELARHLLRWEPGHGCPSSARYDVEYKVYGSSVPWTAIPECRKTLAHSCDLTYYTLDPERRYYAQVRAVSGNQTSPWKRTSAFSPQEASLRLAGQSLSVRGNSIQVRLQLLLRSGNVTVEYSDLQKEMTQYHVYVRRTQDNHTFRVVEKSTEFTISELFWLTEYCLSVEPSMANRPVPATRTDEQCVTTGHSDRSEELLLGILSSSSIILLLLGLLGALLAHTYIRKPVRTPSVLKSFMKQSSLWVEHEPPSSGSLDADPIQQLFLCQKEPQLDGSPNSSTSKAQLPLEQGWKLPAWPKDHLCLLGPTGSRDSSSTSTDSGICLHIPSSSSSSLSCSAGSEPQGYRQQLPIAEDSGVGLKSPCPTPGCASGSGNASPGQPGLSAAIQDEVEFRGYLQQSKGTVQPEQAPDKGMPLLGQAGSVQGLGSTDTVLDIECSELPVSKGYLKQSCLRHHLTQDLALWGTPAWDFSSQVGSQAPNLLSWAAPGAPLTSKASPEVLKSPFDLSIFDNTAFLGTLPLVSSPSSDWITLPIKPLSQLSGDSKDSRL</sequence>
<organism evidence="9 10">
    <name type="scientific">Erpornis zantholeuca</name>
    <dbReference type="NCBI Taxonomy" id="1112836"/>
    <lineage>
        <taxon>Eukaryota</taxon>
        <taxon>Metazoa</taxon>
        <taxon>Chordata</taxon>
        <taxon>Craniata</taxon>
        <taxon>Vertebrata</taxon>
        <taxon>Euteleostomi</taxon>
        <taxon>Archelosauria</taxon>
        <taxon>Archosauria</taxon>
        <taxon>Dinosauria</taxon>
        <taxon>Saurischia</taxon>
        <taxon>Theropoda</taxon>
        <taxon>Coelurosauria</taxon>
        <taxon>Aves</taxon>
        <taxon>Neognathae</taxon>
        <taxon>Neoaves</taxon>
        <taxon>Telluraves</taxon>
        <taxon>Australaves</taxon>
        <taxon>Passeriformes</taxon>
        <taxon>Sylvioidea</taxon>
        <taxon>Timaliidae</taxon>
        <taxon>Erpornis</taxon>
    </lineage>
</organism>
<dbReference type="AlphaFoldDB" id="A0A7L2XHN3"/>
<reference evidence="9 10" key="1">
    <citation type="submission" date="2019-09" db="EMBL/GenBank/DDBJ databases">
        <title>Bird 10,000 Genomes (B10K) Project - Family phase.</title>
        <authorList>
            <person name="Zhang G."/>
        </authorList>
    </citation>
    <scope>NUCLEOTIDE SEQUENCE [LARGE SCALE GENOMIC DNA]</scope>
    <source>
        <strain evidence="9">B10K-DU-002-58</strain>
        <tissue evidence="9">Muscle</tissue>
    </source>
</reference>
<evidence type="ECO:0000313" key="10">
    <source>
        <dbReference type="Proteomes" id="UP000545329"/>
    </source>
</evidence>
<gene>
    <name evidence="9" type="primary">Il10ra</name>
    <name evidence="9" type="ORF">ERPZAN_R03211</name>
</gene>
<keyword evidence="10" id="KW-1185">Reference proteome</keyword>
<evidence type="ECO:0000256" key="6">
    <source>
        <dbReference type="SAM" id="Phobius"/>
    </source>
</evidence>